<evidence type="ECO:0000313" key="2">
    <source>
        <dbReference type="EMBL" id="QIN83904.1"/>
    </source>
</evidence>
<reference evidence="2 3" key="1">
    <citation type="submission" date="2019-10" db="EMBL/GenBank/DDBJ databases">
        <title>Rubrobacter sp nov SCSIO 52090 isolated from a deep-sea sediment in the South China Sea.</title>
        <authorList>
            <person name="Chen R.W."/>
        </authorList>
    </citation>
    <scope>NUCLEOTIDE SEQUENCE [LARGE SCALE GENOMIC DNA]</scope>
    <source>
        <strain evidence="2 3">SCSIO 52909</strain>
    </source>
</reference>
<name>A0A6G8QBM7_9ACTN</name>
<dbReference type="EMBL" id="CP045119">
    <property type="protein sequence ID" value="QIN83904.1"/>
    <property type="molecule type" value="Genomic_DNA"/>
</dbReference>
<accession>A0A6G8QBM7</accession>
<keyword evidence="3" id="KW-1185">Reference proteome</keyword>
<evidence type="ECO:0000313" key="3">
    <source>
        <dbReference type="Proteomes" id="UP000501452"/>
    </source>
</evidence>
<evidence type="ECO:0000256" key="1">
    <source>
        <dbReference type="SAM" id="MobiDB-lite"/>
    </source>
</evidence>
<dbReference type="Proteomes" id="UP000501452">
    <property type="component" value="Chromosome"/>
</dbReference>
<dbReference type="AlphaFoldDB" id="A0A6G8QBM7"/>
<feature type="compositionally biased region" description="Basic and acidic residues" evidence="1">
    <location>
        <begin position="102"/>
        <end position="113"/>
    </location>
</feature>
<gene>
    <name evidence="2" type="ORF">GBA63_15575</name>
</gene>
<dbReference type="KEGG" id="rub:GBA63_15575"/>
<proteinExistence type="predicted"/>
<sequence length="144" mass="16248">MVGHVGAGGAAEDAQYYVEDRVWQGVVDAGPHQGQQHFDYLPPARAEQAYDRARYDGVAGRVEELVVAPVAVDDLRDHRHEHERGEEVRDLVVERYRLEDLEHKASPVQRDADQNQQNYPSTRHTHPFPVASVPRPAYTPGSPY</sequence>
<feature type="region of interest" description="Disordered" evidence="1">
    <location>
        <begin position="102"/>
        <end position="144"/>
    </location>
</feature>
<protein>
    <submittedName>
        <fullName evidence="2">Uncharacterized protein</fullName>
    </submittedName>
</protein>
<organism evidence="2 3">
    <name type="scientific">Rubrobacter tropicus</name>
    <dbReference type="NCBI Taxonomy" id="2653851"/>
    <lineage>
        <taxon>Bacteria</taxon>
        <taxon>Bacillati</taxon>
        <taxon>Actinomycetota</taxon>
        <taxon>Rubrobacteria</taxon>
        <taxon>Rubrobacterales</taxon>
        <taxon>Rubrobacteraceae</taxon>
        <taxon>Rubrobacter</taxon>
    </lineage>
</organism>